<dbReference type="PROSITE" id="PS50011">
    <property type="entry name" value="PROTEIN_KINASE_DOM"/>
    <property type="match status" value="1"/>
</dbReference>
<feature type="region of interest" description="Disordered" evidence="2">
    <location>
        <begin position="1219"/>
        <end position="1284"/>
    </location>
</feature>
<dbReference type="InterPro" id="IPR051681">
    <property type="entry name" value="Ser/Thr_Kinases-Pseudokinases"/>
</dbReference>
<evidence type="ECO:0000256" key="2">
    <source>
        <dbReference type="SAM" id="MobiDB-lite"/>
    </source>
</evidence>
<dbReference type="Gene3D" id="1.10.510.10">
    <property type="entry name" value="Transferase(Phosphotransferase) domain 1"/>
    <property type="match status" value="1"/>
</dbReference>
<keyword evidence="3" id="KW-0732">Signal</keyword>
<gene>
    <name evidence="5" type="ORF">HYH02_001890</name>
</gene>
<dbReference type="PANTHER" id="PTHR44329:SF214">
    <property type="entry name" value="PROTEIN KINASE DOMAIN-CONTAINING PROTEIN"/>
    <property type="match status" value="1"/>
</dbReference>
<feature type="domain" description="Protein kinase" evidence="4">
    <location>
        <begin position="1101"/>
        <end position="1504"/>
    </location>
</feature>
<dbReference type="GO" id="GO:0005524">
    <property type="term" value="F:ATP binding"/>
    <property type="evidence" value="ECO:0007669"/>
    <property type="project" value="UniProtKB-UniRule"/>
</dbReference>
<dbReference type="Gene3D" id="3.30.200.20">
    <property type="entry name" value="Phosphorylase Kinase, domain 1"/>
    <property type="match status" value="1"/>
</dbReference>
<dbReference type="Proteomes" id="UP000613740">
    <property type="component" value="Unassembled WGS sequence"/>
</dbReference>
<dbReference type="PROSITE" id="PS00107">
    <property type="entry name" value="PROTEIN_KINASE_ATP"/>
    <property type="match status" value="1"/>
</dbReference>
<evidence type="ECO:0000259" key="4">
    <source>
        <dbReference type="PROSITE" id="PS50011"/>
    </source>
</evidence>
<feature type="compositionally biased region" description="Polar residues" evidence="2">
    <location>
        <begin position="1267"/>
        <end position="1280"/>
    </location>
</feature>
<dbReference type="InterPro" id="IPR017441">
    <property type="entry name" value="Protein_kinase_ATP_BS"/>
</dbReference>
<feature type="region of interest" description="Disordered" evidence="2">
    <location>
        <begin position="970"/>
        <end position="1054"/>
    </location>
</feature>
<name>A0A835WUI0_9CHLO</name>
<evidence type="ECO:0000256" key="3">
    <source>
        <dbReference type="SAM" id="SignalP"/>
    </source>
</evidence>
<keyword evidence="6" id="KW-1185">Reference proteome</keyword>
<evidence type="ECO:0000256" key="1">
    <source>
        <dbReference type="PROSITE-ProRule" id="PRU10141"/>
    </source>
</evidence>
<dbReference type="InterPro" id="IPR000719">
    <property type="entry name" value="Prot_kinase_dom"/>
</dbReference>
<dbReference type="GO" id="GO:0004674">
    <property type="term" value="F:protein serine/threonine kinase activity"/>
    <property type="evidence" value="ECO:0007669"/>
    <property type="project" value="TreeGrafter"/>
</dbReference>
<dbReference type="SUPFAM" id="SSF56112">
    <property type="entry name" value="Protein kinase-like (PK-like)"/>
    <property type="match status" value="1"/>
</dbReference>
<dbReference type="PANTHER" id="PTHR44329">
    <property type="entry name" value="SERINE/THREONINE-PROTEIN KINASE TNNI3K-RELATED"/>
    <property type="match status" value="1"/>
</dbReference>
<keyword evidence="1" id="KW-0067">ATP-binding</keyword>
<reference evidence="5" key="1">
    <citation type="journal article" date="2020" name="bioRxiv">
        <title>Comparative genomics of Chlamydomonas.</title>
        <authorList>
            <person name="Craig R.J."/>
            <person name="Hasan A.R."/>
            <person name="Ness R.W."/>
            <person name="Keightley P.D."/>
        </authorList>
    </citation>
    <scope>NUCLEOTIDE SEQUENCE</scope>
    <source>
        <strain evidence="5">CCAP 11/173</strain>
    </source>
</reference>
<dbReference type="EMBL" id="JAEHOD010000003">
    <property type="protein sequence ID" value="KAG2453677.1"/>
    <property type="molecule type" value="Genomic_DNA"/>
</dbReference>
<proteinExistence type="predicted"/>
<feature type="region of interest" description="Disordered" evidence="2">
    <location>
        <begin position="762"/>
        <end position="781"/>
    </location>
</feature>
<evidence type="ECO:0000313" key="6">
    <source>
        <dbReference type="Proteomes" id="UP000613740"/>
    </source>
</evidence>
<protein>
    <recommendedName>
        <fullName evidence="4">Protein kinase domain-containing protein</fullName>
    </recommendedName>
</protein>
<keyword evidence="1" id="KW-0547">Nucleotide-binding</keyword>
<feature type="binding site" evidence="1">
    <location>
        <position position="1128"/>
    </location>
    <ligand>
        <name>ATP</name>
        <dbReference type="ChEBI" id="CHEBI:30616"/>
    </ligand>
</feature>
<dbReference type="Pfam" id="PF07714">
    <property type="entry name" value="PK_Tyr_Ser-Thr"/>
    <property type="match status" value="1"/>
</dbReference>
<feature type="chain" id="PRO_5033066469" description="Protein kinase domain-containing protein" evidence="3">
    <location>
        <begin position="34"/>
        <end position="1514"/>
    </location>
</feature>
<organism evidence="5 6">
    <name type="scientific">Chlamydomonas schloesseri</name>
    <dbReference type="NCBI Taxonomy" id="2026947"/>
    <lineage>
        <taxon>Eukaryota</taxon>
        <taxon>Viridiplantae</taxon>
        <taxon>Chlorophyta</taxon>
        <taxon>core chlorophytes</taxon>
        <taxon>Chlorophyceae</taxon>
        <taxon>CS clade</taxon>
        <taxon>Chlamydomonadales</taxon>
        <taxon>Chlamydomonadaceae</taxon>
        <taxon>Chlamydomonas</taxon>
    </lineage>
</organism>
<feature type="compositionally biased region" description="Low complexity" evidence="2">
    <location>
        <begin position="1235"/>
        <end position="1248"/>
    </location>
</feature>
<feature type="signal peptide" evidence="3">
    <location>
        <begin position="1"/>
        <end position="33"/>
    </location>
</feature>
<feature type="region of interest" description="Disordered" evidence="2">
    <location>
        <begin position="914"/>
        <end position="937"/>
    </location>
</feature>
<dbReference type="InterPro" id="IPR001245">
    <property type="entry name" value="Ser-Thr/Tyr_kinase_cat_dom"/>
</dbReference>
<sequence length="1514" mass="154441">MPVVDQFQRYHRATAALALVTQLAAVLITGVAAAAGGECSTTATGGGASPAQAQALSTLSSSQVAQGALATAATATWDFEGRPGVVTVPAGTAVALSCLTAFNATVAPPSAAAGSVFLQPTALDLSAASSLSMSGVSLSTDCGTVLAYQQYLCTSLRAAGSLTMDAGMIRFARWRDGFTSLDNVTLTCALSAGAAAAAAAALPCRLVSVQTASELLEAFTVHAAAAAAATENITVVLAGNVTVPRSAWPSSAAAFTPVPVLTNVSLVGSALLRRPVLDLQLQTRLWDVGPTVWMTLSHLTCTNLAPAYIPAGRPYSHYGLMSDRVWAFGRSTRQVSIRSCTLVQPPDELAYTRYWITFLVSPVPEAQAMATWLKVTNVSVEAVNASGIYYASLQSPVTAFESVHVTDSLGPSYPLLPPVNLEFRRLQAASVPLTSVNQANSAADLLLALDPHHSDPDDNGQHWVLLTGNISTGEGGGAAWANALEATTTGDNAVGTSSADASAARAAGFGNATAVIPGSTMIDCGYAAGVMRLGLGGQMAALGVPAGAGLAVRRVVLHELAARSSSYSRSDPLAVLSSPLWGVSLAAGAAKTRLENCTLVVSAEELRLLQQALLPADQLAALEAAARASNATGNTNITSGGSSNGTARSFDAALVEATRSFFMTAEDLTVNLARSSSTALRIAAVTTDAYTLANCTFRAPAAEYGEVSGPNLTALGVPYGTDTSSGAGSSAPVGAIVGGVAGGCVLLAAVATALLLARRRRQRHGGGSSLKRGRCETGGGGDPFAQYLQRSAASDIRADADTGPGGTTADRVTQAAIAAAGGGGGAAGDGPRAHCSLERLSELTDSGQVMRPGGRSSGADVAALAIVLKGGAGPSLTTSTAGRASSISCSGPTGEVPRLLAGLMTPAEAASCAQGGGVGSAAGLRSSQPSSSASSGLLKLKSPYTTTSAVANMTSAALAAVAAAEASALRGGSGASGPLMRAPTDSFDAAPSTTTLRQHGPAAAVGVASADTRADSSNPGPSVVGPGGRGEGPHSASTALASSGSRDVAATGANAQSSNASSAVSLWQMPAAAASNRGAGALNQMHAMIAAFGRNFNDQQLLVHGLIGKGAHGTVYRGTWRGLPVAVKSMVFGPDDHARHQQRPLMEAAISSNLVHPNIVTTYSYELREVQHELASLSPELSQQGGGWRLLIIQEFCDAGPLRRLVDCGFFLTPPKQHTKRALSGRRLDQRRASHQPQPAAASAAASREGGGAPPHTPLDLPPAESHQASGGSSGRSINSEDGEDNARVSLLLRRAGGTFGSRLFEGCERVKPNKPLRPALEDVPADVGGGRPASSLQAALRYVEAALQIARGLQHIHDKNIVHGDLNPNNVLLVRAPGTSLGFCLKVSDFGLSVRVGEGQSHLSNLFQGTPYYCAPEVILSGKVGKSADLYSLGIMLWELQNGTRPPWRMGVRLRTYPSLNTGELDFGPDTPPRYARLARECFHASSSLRPNVGAVVAALERIREELAALTNS</sequence>
<dbReference type="OrthoDB" id="5979581at2759"/>
<feature type="compositionally biased region" description="Low complexity" evidence="2">
    <location>
        <begin position="921"/>
        <end position="937"/>
    </location>
</feature>
<accession>A0A835WUI0</accession>
<comment type="caution">
    <text evidence="5">The sequence shown here is derived from an EMBL/GenBank/DDBJ whole genome shotgun (WGS) entry which is preliminary data.</text>
</comment>
<dbReference type="InterPro" id="IPR011009">
    <property type="entry name" value="Kinase-like_dom_sf"/>
</dbReference>
<evidence type="ECO:0000313" key="5">
    <source>
        <dbReference type="EMBL" id="KAG2453677.1"/>
    </source>
</evidence>
<feature type="compositionally biased region" description="Polar residues" evidence="2">
    <location>
        <begin position="1036"/>
        <end position="1045"/>
    </location>
</feature>